<proteinExistence type="predicted"/>
<dbReference type="AlphaFoldDB" id="A0A9W6TPZ1"/>
<evidence type="ECO:0000313" key="3">
    <source>
        <dbReference type="EMBL" id="GMF17056.1"/>
    </source>
</evidence>
<feature type="region of interest" description="Disordered" evidence="1">
    <location>
        <begin position="111"/>
        <end position="146"/>
    </location>
</feature>
<sequence length="146" mass="15605">MPAAVISFDLLACLIDGGSARSGLSRRSLGDLRAGWLVIEREVNCVVGSVETSPARGPHATSRAVASCVRQHSFSSVQAHHLRHFSHVGGYFMDSVVEYAITGDTESISGVHLCPPSQSQSRNGHAFDGEARRGERTPNDDIGGKY</sequence>
<name>A0A9W6TPZ1_9STRA</name>
<reference evidence="3" key="1">
    <citation type="submission" date="2023-04" db="EMBL/GenBank/DDBJ databases">
        <title>Phytophthora lilii NBRC 32176.</title>
        <authorList>
            <person name="Ichikawa N."/>
            <person name="Sato H."/>
            <person name="Tonouchi N."/>
        </authorList>
    </citation>
    <scope>NUCLEOTIDE SEQUENCE</scope>
    <source>
        <strain evidence="3">NBRC 32176</strain>
    </source>
</reference>
<feature type="compositionally biased region" description="Basic and acidic residues" evidence="1">
    <location>
        <begin position="125"/>
        <end position="146"/>
    </location>
</feature>
<feature type="signal peptide" evidence="2">
    <location>
        <begin position="1"/>
        <end position="20"/>
    </location>
</feature>
<dbReference type="Proteomes" id="UP001165083">
    <property type="component" value="Unassembled WGS sequence"/>
</dbReference>
<dbReference type="EMBL" id="BSXW01000269">
    <property type="protein sequence ID" value="GMF17056.1"/>
    <property type="molecule type" value="Genomic_DNA"/>
</dbReference>
<gene>
    <name evidence="3" type="ORF">Plil01_000617800</name>
</gene>
<organism evidence="3 4">
    <name type="scientific">Phytophthora lilii</name>
    <dbReference type="NCBI Taxonomy" id="2077276"/>
    <lineage>
        <taxon>Eukaryota</taxon>
        <taxon>Sar</taxon>
        <taxon>Stramenopiles</taxon>
        <taxon>Oomycota</taxon>
        <taxon>Peronosporomycetes</taxon>
        <taxon>Peronosporales</taxon>
        <taxon>Peronosporaceae</taxon>
        <taxon>Phytophthora</taxon>
    </lineage>
</organism>
<evidence type="ECO:0000256" key="1">
    <source>
        <dbReference type="SAM" id="MobiDB-lite"/>
    </source>
</evidence>
<keyword evidence="4" id="KW-1185">Reference proteome</keyword>
<protein>
    <submittedName>
        <fullName evidence="3">Unnamed protein product</fullName>
    </submittedName>
</protein>
<keyword evidence="2" id="KW-0732">Signal</keyword>
<comment type="caution">
    <text evidence="3">The sequence shown here is derived from an EMBL/GenBank/DDBJ whole genome shotgun (WGS) entry which is preliminary data.</text>
</comment>
<evidence type="ECO:0000256" key="2">
    <source>
        <dbReference type="SAM" id="SignalP"/>
    </source>
</evidence>
<evidence type="ECO:0000313" key="4">
    <source>
        <dbReference type="Proteomes" id="UP001165083"/>
    </source>
</evidence>
<accession>A0A9W6TPZ1</accession>
<feature type="chain" id="PRO_5040851031" evidence="2">
    <location>
        <begin position="21"/>
        <end position="146"/>
    </location>
</feature>